<dbReference type="Proteomes" id="UP000646911">
    <property type="component" value="Unassembled WGS sequence"/>
</dbReference>
<dbReference type="InterPro" id="IPR051534">
    <property type="entry name" value="CBASS_pafABC_assoc_protein"/>
</dbReference>
<feature type="domain" description="HTH deoR-type" evidence="3">
    <location>
        <begin position="7"/>
        <end position="66"/>
    </location>
</feature>
<keyword evidence="1" id="KW-0805">Transcription regulation</keyword>
<dbReference type="PIRSF" id="PIRSF016838">
    <property type="entry name" value="PafC"/>
    <property type="match status" value="1"/>
</dbReference>
<evidence type="ECO:0000259" key="3">
    <source>
        <dbReference type="PROSITE" id="PS51000"/>
    </source>
</evidence>
<evidence type="ECO:0000313" key="5">
    <source>
        <dbReference type="Proteomes" id="UP000646911"/>
    </source>
</evidence>
<reference evidence="4 5" key="1">
    <citation type="submission" date="2020-08" db="EMBL/GenBank/DDBJ databases">
        <title>Novel species isolated from subtropical streams in China.</title>
        <authorList>
            <person name="Lu H."/>
        </authorList>
    </citation>
    <scope>NUCLEOTIDE SEQUENCE [LARGE SCALE GENOMIC DNA]</scope>
    <source>
        <strain evidence="4 5">NL8W</strain>
    </source>
</reference>
<dbReference type="InterPro" id="IPR026881">
    <property type="entry name" value="WYL_dom"/>
</dbReference>
<evidence type="ECO:0000256" key="2">
    <source>
        <dbReference type="ARBA" id="ARBA00023163"/>
    </source>
</evidence>
<dbReference type="Gene3D" id="1.10.10.10">
    <property type="entry name" value="Winged helix-like DNA-binding domain superfamily/Winged helix DNA-binding domain"/>
    <property type="match status" value="1"/>
</dbReference>
<dbReference type="InterPro" id="IPR028349">
    <property type="entry name" value="PafC-like"/>
</dbReference>
<comment type="caution">
    <text evidence="4">The sequence shown here is derived from an EMBL/GenBank/DDBJ whole genome shotgun (WGS) entry which is preliminary data.</text>
</comment>
<dbReference type="Pfam" id="PF08279">
    <property type="entry name" value="HTH_11"/>
    <property type="match status" value="1"/>
</dbReference>
<dbReference type="InterPro" id="IPR036388">
    <property type="entry name" value="WH-like_DNA-bd_sf"/>
</dbReference>
<dbReference type="InterPro" id="IPR013196">
    <property type="entry name" value="HTH_11"/>
</dbReference>
<keyword evidence="5" id="KW-1185">Reference proteome</keyword>
<keyword evidence="2" id="KW-0804">Transcription</keyword>
<dbReference type="PANTHER" id="PTHR34580:SF3">
    <property type="entry name" value="PROTEIN PAFB"/>
    <property type="match status" value="1"/>
</dbReference>
<name>A0ABR6Z3F4_9BURK</name>
<dbReference type="PROSITE" id="PS51000">
    <property type="entry name" value="HTH_DEOR_2"/>
    <property type="match status" value="1"/>
</dbReference>
<protein>
    <submittedName>
        <fullName evidence="4">YafY family transcriptional regulator</fullName>
    </submittedName>
</protein>
<organism evidence="4 5">
    <name type="scientific">Undibacterium umbellatum</name>
    <dbReference type="NCBI Taxonomy" id="2762300"/>
    <lineage>
        <taxon>Bacteria</taxon>
        <taxon>Pseudomonadati</taxon>
        <taxon>Pseudomonadota</taxon>
        <taxon>Betaproteobacteria</taxon>
        <taxon>Burkholderiales</taxon>
        <taxon>Oxalobacteraceae</taxon>
        <taxon>Undibacterium</taxon>
    </lineage>
</organism>
<dbReference type="InterPro" id="IPR001034">
    <property type="entry name" value="DeoR_HTH"/>
</dbReference>
<dbReference type="PROSITE" id="PS52050">
    <property type="entry name" value="WYL"/>
    <property type="match status" value="1"/>
</dbReference>
<dbReference type="SUPFAM" id="SSF46785">
    <property type="entry name" value="Winged helix' DNA-binding domain"/>
    <property type="match status" value="1"/>
</dbReference>
<evidence type="ECO:0000256" key="1">
    <source>
        <dbReference type="ARBA" id="ARBA00023015"/>
    </source>
</evidence>
<accession>A0ABR6Z3F4</accession>
<dbReference type="PANTHER" id="PTHR34580">
    <property type="match status" value="1"/>
</dbReference>
<dbReference type="Pfam" id="PF13280">
    <property type="entry name" value="WYL"/>
    <property type="match status" value="1"/>
</dbReference>
<gene>
    <name evidence="4" type="ORF">H8L47_00680</name>
</gene>
<dbReference type="InterPro" id="IPR036390">
    <property type="entry name" value="WH_DNA-bd_sf"/>
</dbReference>
<sequence>MPQSYHPTTRVLALLELLQNHGQVSGGDLAQMLDIDRRSLRRYIVTLEEMGIPIMTLRGRHGGYSIMPGFKLPPMMFNEEEGFAISIALSAARQMKLLDVASSIESARAKLQRILPEQIRQRLATSDAAVELNLQSATTPANREVLARLSHAVVHKQSIHVRYRGANEVESERSVDVYGLAFHAAFWYFVGFCHLRRDIRSFRLDRLLHIELLNRHFDTPANFSVLSYLRSAVATIPRTYSVEVLLKTDMNSARKHLSDAIAVLEYAAEGVLLYNQSDDLSWFARQLASLPFDFEIRKPAQLQEEIRKLANHLLTCC</sequence>
<evidence type="ECO:0000313" key="4">
    <source>
        <dbReference type="EMBL" id="MBC3906071.1"/>
    </source>
</evidence>
<dbReference type="RefSeq" id="WP_186951323.1">
    <property type="nucleotide sequence ID" value="NZ_JACOFX010000001.1"/>
</dbReference>
<dbReference type="EMBL" id="JACOFX010000001">
    <property type="protein sequence ID" value="MBC3906071.1"/>
    <property type="molecule type" value="Genomic_DNA"/>
</dbReference>
<proteinExistence type="predicted"/>